<dbReference type="Gene3D" id="2.170.270.10">
    <property type="entry name" value="SET domain"/>
    <property type="match status" value="1"/>
</dbReference>
<keyword evidence="2" id="KW-1185">Reference proteome</keyword>
<sequence>LPFPACLVVRAARALRPEDELTCTYIEVRAPHFVRRAELESTWGFECNCGRCLLESKVWTADPEAGKAARSLWRRFERRRKEGACSEEELREIVAEAERLTASALSGFLQTATEEDFQKEAQSYRNAVGYPNSSSPGAFTALRDLLLGSLWVAPAWELAFGLQDVEIWKFESIFQNFTS</sequence>
<evidence type="ECO:0000313" key="1">
    <source>
        <dbReference type="EMBL" id="CAE7706888.1"/>
    </source>
</evidence>
<dbReference type="Proteomes" id="UP000649617">
    <property type="component" value="Unassembled WGS sequence"/>
</dbReference>
<comment type="caution">
    <text evidence="1">The sequence shown here is derived from an EMBL/GenBank/DDBJ whole genome shotgun (WGS) entry which is preliminary data.</text>
</comment>
<dbReference type="OrthoDB" id="428499at2759"/>
<proteinExistence type="predicted"/>
<evidence type="ECO:0008006" key="3">
    <source>
        <dbReference type="Google" id="ProtNLM"/>
    </source>
</evidence>
<evidence type="ECO:0000313" key="2">
    <source>
        <dbReference type="Proteomes" id="UP000649617"/>
    </source>
</evidence>
<dbReference type="PANTHER" id="PTHR47643:SF2">
    <property type="entry name" value="TPR DOMAIN PROTEIN (AFU_ORTHOLOGUE AFUA_5G12710)"/>
    <property type="match status" value="1"/>
</dbReference>
<gene>
    <name evidence="1" type="ORF">SPIL2461_LOCUS19966</name>
</gene>
<dbReference type="EMBL" id="CAJNIZ010044976">
    <property type="protein sequence ID" value="CAE7706888.1"/>
    <property type="molecule type" value="Genomic_DNA"/>
</dbReference>
<name>A0A812X5J3_SYMPI</name>
<dbReference type="PANTHER" id="PTHR47643">
    <property type="entry name" value="TPR DOMAIN PROTEIN (AFU_ORTHOLOGUE AFUA_5G12710)"/>
    <property type="match status" value="1"/>
</dbReference>
<dbReference type="InterPro" id="IPR053209">
    <property type="entry name" value="Gramillin-biosynth_MTr"/>
</dbReference>
<dbReference type="AlphaFoldDB" id="A0A812X5J3"/>
<feature type="non-terminal residue" evidence="1">
    <location>
        <position position="1"/>
    </location>
</feature>
<dbReference type="SUPFAM" id="SSF82199">
    <property type="entry name" value="SET domain"/>
    <property type="match status" value="1"/>
</dbReference>
<organism evidence="1 2">
    <name type="scientific">Symbiodinium pilosum</name>
    <name type="common">Dinoflagellate</name>
    <dbReference type="NCBI Taxonomy" id="2952"/>
    <lineage>
        <taxon>Eukaryota</taxon>
        <taxon>Sar</taxon>
        <taxon>Alveolata</taxon>
        <taxon>Dinophyceae</taxon>
        <taxon>Suessiales</taxon>
        <taxon>Symbiodiniaceae</taxon>
        <taxon>Symbiodinium</taxon>
    </lineage>
</organism>
<reference evidence="1" key="1">
    <citation type="submission" date="2021-02" db="EMBL/GenBank/DDBJ databases">
        <authorList>
            <person name="Dougan E. K."/>
            <person name="Rhodes N."/>
            <person name="Thang M."/>
            <person name="Chan C."/>
        </authorList>
    </citation>
    <scope>NUCLEOTIDE SEQUENCE</scope>
</reference>
<protein>
    <recommendedName>
        <fullName evidence="3">SET domain-containing protein</fullName>
    </recommendedName>
</protein>
<dbReference type="InterPro" id="IPR046341">
    <property type="entry name" value="SET_dom_sf"/>
</dbReference>
<accession>A0A812X5J3</accession>